<proteinExistence type="inferred from homology"/>
<dbReference type="Proteomes" id="UP001194746">
    <property type="component" value="Unassembled WGS sequence"/>
</dbReference>
<dbReference type="PANTHER" id="PTHR48022">
    <property type="entry name" value="PLASTIDIC GLUCOSE TRANSPORTER 4"/>
    <property type="match status" value="1"/>
</dbReference>
<dbReference type="InterPro" id="IPR050360">
    <property type="entry name" value="MFS_Sugar_Transporters"/>
</dbReference>
<gene>
    <name evidence="9" type="ORF">FE257_001707</name>
</gene>
<dbReference type="PROSITE" id="PS50850">
    <property type="entry name" value="MFS"/>
    <property type="match status" value="1"/>
</dbReference>
<dbReference type="EMBL" id="VCAU01000120">
    <property type="protein sequence ID" value="KAF9884519.1"/>
    <property type="molecule type" value="Genomic_DNA"/>
</dbReference>
<evidence type="ECO:0000313" key="9">
    <source>
        <dbReference type="EMBL" id="KAF9884519.1"/>
    </source>
</evidence>
<evidence type="ECO:0000256" key="2">
    <source>
        <dbReference type="ARBA" id="ARBA00010992"/>
    </source>
</evidence>
<keyword evidence="4 7" id="KW-1133">Transmembrane helix</keyword>
<feature type="transmembrane region" description="Helical" evidence="7">
    <location>
        <begin position="334"/>
        <end position="357"/>
    </location>
</feature>
<protein>
    <recommendedName>
        <fullName evidence="8">Major facilitator superfamily (MFS) profile domain-containing protein</fullName>
    </recommendedName>
</protein>
<dbReference type="InterPro" id="IPR020846">
    <property type="entry name" value="MFS_dom"/>
</dbReference>
<dbReference type="Gene3D" id="1.20.1250.20">
    <property type="entry name" value="MFS general substrate transporter like domains"/>
    <property type="match status" value="2"/>
</dbReference>
<evidence type="ECO:0000256" key="7">
    <source>
        <dbReference type="SAM" id="Phobius"/>
    </source>
</evidence>
<feature type="transmembrane region" description="Helical" evidence="7">
    <location>
        <begin position="285"/>
        <end position="303"/>
    </location>
</feature>
<feature type="transmembrane region" description="Helical" evidence="7">
    <location>
        <begin position="75"/>
        <end position="93"/>
    </location>
</feature>
<feature type="compositionally biased region" description="Basic and acidic residues" evidence="6">
    <location>
        <begin position="419"/>
        <end position="431"/>
    </location>
</feature>
<reference evidence="9" key="2">
    <citation type="submission" date="2020-02" db="EMBL/GenBank/DDBJ databases">
        <authorList>
            <person name="Gilchrist C.L.M."/>
            <person name="Chooi Y.-H."/>
        </authorList>
    </citation>
    <scope>NUCLEOTIDE SEQUENCE</scope>
    <source>
        <strain evidence="9">MST-FP2251</strain>
    </source>
</reference>
<dbReference type="GO" id="GO:0005351">
    <property type="term" value="F:carbohydrate:proton symporter activity"/>
    <property type="evidence" value="ECO:0007669"/>
    <property type="project" value="TreeGrafter"/>
</dbReference>
<dbReference type="SUPFAM" id="SSF103473">
    <property type="entry name" value="MFS general substrate transporter"/>
    <property type="match status" value="1"/>
</dbReference>
<comment type="subcellular location">
    <subcellularLocation>
        <location evidence="1">Membrane</location>
        <topology evidence="1">Multi-pass membrane protein</topology>
    </subcellularLocation>
</comment>
<feature type="transmembrane region" description="Helical" evidence="7">
    <location>
        <begin position="244"/>
        <end position="265"/>
    </location>
</feature>
<comment type="caution">
    <text evidence="9">The sequence shown here is derived from an EMBL/GenBank/DDBJ whole genome shotgun (WGS) entry which is preliminary data.</text>
</comment>
<keyword evidence="10" id="KW-1185">Reference proteome</keyword>
<dbReference type="InterPro" id="IPR036259">
    <property type="entry name" value="MFS_trans_sf"/>
</dbReference>
<organism evidence="9 10">
    <name type="scientific">Aspergillus nanangensis</name>
    <dbReference type="NCBI Taxonomy" id="2582783"/>
    <lineage>
        <taxon>Eukaryota</taxon>
        <taxon>Fungi</taxon>
        <taxon>Dikarya</taxon>
        <taxon>Ascomycota</taxon>
        <taxon>Pezizomycotina</taxon>
        <taxon>Eurotiomycetes</taxon>
        <taxon>Eurotiomycetidae</taxon>
        <taxon>Eurotiales</taxon>
        <taxon>Aspergillaceae</taxon>
        <taxon>Aspergillus</taxon>
        <taxon>Aspergillus subgen. Circumdati</taxon>
    </lineage>
</organism>
<evidence type="ECO:0000256" key="4">
    <source>
        <dbReference type="ARBA" id="ARBA00022989"/>
    </source>
</evidence>
<dbReference type="Pfam" id="PF00083">
    <property type="entry name" value="Sugar_tr"/>
    <property type="match status" value="2"/>
</dbReference>
<accession>A0AAD4GNT4</accession>
<keyword evidence="3 7" id="KW-0812">Transmembrane</keyword>
<evidence type="ECO:0000313" key="10">
    <source>
        <dbReference type="Proteomes" id="UP001194746"/>
    </source>
</evidence>
<evidence type="ECO:0000256" key="6">
    <source>
        <dbReference type="SAM" id="MobiDB-lite"/>
    </source>
</evidence>
<dbReference type="AlphaFoldDB" id="A0AAD4GNT4"/>
<dbReference type="GO" id="GO:0016020">
    <property type="term" value="C:membrane"/>
    <property type="evidence" value="ECO:0007669"/>
    <property type="project" value="UniProtKB-SubCell"/>
</dbReference>
<dbReference type="InterPro" id="IPR005828">
    <property type="entry name" value="MFS_sugar_transport-like"/>
</dbReference>
<feature type="transmembrane region" description="Helical" evidence="7">
    <location>
        <begin position="364"/>
        <end position="383"/>
    </location>
</feature>
<feature type="transmembrane region" description="Helical" evidence="7">
    <location>
        <begin position="310"/>
        <end position="328"/>
    </location>
</feature>
<comment type="similarity">
    <text evidence="2">Belongs to the major facilitator superfamily. Sugar transporter (TC 2.A.1.1) family.</text>
</comment>
<name>A0AAD4GNT4_ASPNN</name>
<feature type="region of interest" description="Disordered" evidence="6">
    <location>
        <begin position="419"/>
        <end position="444"/>
    </location>
</feature>
<feature type="transmembrane region" description="Helical" evidence="7">
    <location>
        <begin position="105"/>
        <end position="129"/>
    </location>
</feature>
<dbReference type="PANTHER" id="PTHR48022:SF30">
    <property type="entry name" value="MAJOR FACILITATOR SUPERFAMILY (MFS) PROFILE DOMAIN-CONTAINING PROTEIN"/>
    <property type="match status" value="1"/>
</dbReference>
<evidence type="ECO:0000256" key="1">
    <source>
        <dbReference type="ARBA" id="ARBA00004141"/>
    </source>
</evidence>
<reference evidence="9" key="1">
    <citation type="journal article" date="2019" name="Beilstein J. Org. Chem.">
        <title>Nanangenines: drimane sesquiterpenoids as the dominant metabolite cohort of a novel Australian fungus, Aspergillus nanangensis.</title>
        <authorList>
            <person name="Lacey H.J."/>
            <person name="Gilchrist C.L.M."/>
            <person name="Crombie A."/>
            <person name="Kalaitzis J.A."/>
            <person name="Vuong D."/>
            <person name="Rutledge P.J."/>
            <person name="Turner P."/>
            <person name="Pitt J.I."/>
            <person name="Lacey E."/>
            <person name="Chooi Y.H."/>
            <person name="Piggott A.M."/>
        </authorList>
    </citation>
    <scope>NUCLEOTIDE SEQUENCE</scope>
    <source>
        <strain evidence="9">MST-FP2251</strain>
    </source>
</reference>
<sequence>MFENLRVERKVHRPIEGEESSVQPNPHTTSVNILTIIASASASFTFGYTNNTISGSLVQKSFNEYFLSGSNTDSLIGGVMGGFYAAALFGAIVQSEISQLWGRKHCTLVAAILVVVSSVLQAAAVHIAMFLVGRVIAGTAAGILLSNTPVYMSEISPAHTRGRMVSAHGMTITFSYTVCAPRWLLDKGHTEEAWAVLKRLHSSGNDTRIAHAEFAQMNAQINKEKTLETGYVSIFKNGSTRKRAICGGMVWFMGQSTGVLCIANFSPVLFQGLGFDNTLQLGLAAAWLVVCQVGTVFGCLLIERVGRVKLLVIGAYSMALCLLMEALLQMRYLGATIGITSFFATTICFSTPASLAFKNIGWKYYLVFVCLSIVSATFMLFYAPETAGLTLEEVAARFGDEVVGMDVAIGGNEATKPETLHLEHTPEDIHTRQSSLRSGGENPA</sequence>
<evidence type="ECO:0000256" key="5">
    <source>
        <dbReference type="ARBA" id="ARBA00023136"/>
    </source>
</evidence>
<feature type="domain" description="Major facilitator superfamily (MFS) profile" evidence="8">
    <location>
        <begin position="35"/>
        <end position="444"/>
    </location>
</feature>
<keyword evidence="5 7" id="KW-0472">Membrane</keyword>
<evidence type="ECO:0000256" key="3">
    <source>
        <dbReference type="ARBA" id="ARBA00022692"/>
    </source>
</evidence>
<evidence type="ECO:0000259" key="8">
    <source>
        <dbReference type="PROSITE" id="PS50850"/>
    </source>
</evidence>